<gene>
    <name evidence="4" type="ORF">CISIN_1g039599mg</name>
</gene>
<proteinExistence type="inferred from homology"/>
<comment type="similarity">
    <text evidence="3">Belongs to the SHOC2 family.</text>
</comment>
<dbReference type="Pfam" id="PF13855">
    <property type="entry name" value="LRR_8"/>
    <property type="match status" value="1"/>
</dbReference>
<feature type="non-terminal residue" evidence="4">
    <location>
        <position position="1"/>
    </location>
</feature>
<sequence length="293" mass="32691">RTDAIESIFLNLSTIKGINLNLRAFSNMSNLRVLKFYIPEISVHMSIEEQLLDSKGCKILRSFPSNLHFVSPVTIDFTSCINLTDFPHISGNITRLYLDETAIEEVPSSIKCLTNLKLLRINRCTRLKRVSTSICKLKSLIALSAYGCLNLERFPESLEKMEHLNQINLGRTTITEQRPSSFENVKGLETLGFSELDNLSDNIGNFKSFEYMGAHGSAISQLPSLSSGLVPLSASLLSGLSLLYWLHLNNCALTSIPQEIGYLSSLEWLHLRGNNLEGLPASIKQISRLESLD</sequence>
<dbReference type="InterPro" id="IPR032675">
    <property type="entry name" value="LRR_dom_sf"/>
</dbReference>
<dbReference type="GO" id="GO:0035556">
    <property type="term" value="P:intracellular signal transduction"/>
    <property type="evidence" value="ECO:0000318"/>
    <property type="project" value="GO_Central"/>
</dbReference>
<dbReference type="InterPro" id="IPR050216">
    <property type="entry name" value="LRR_domain-containing"/>
</dbReference>
<evidence type="ECO:0000256" key="3">
    <source>
        <dbReference type="ARBA" id="ARBA00023786"/>
    </source>
</evidence>
<dbReference type="Proteomes" id="UP000027120">
    <property type="component" value="Unassembled WGS sequence"/>
</dbReference>
<reference evidence="4 5" key="1">
    <citation type="submission" date="2014-04" db="EMBL/GenBank/DDBJ databases">
        <authorList>
            <consortium name="International Citrus Genome Consortium"/>
            <person name="Gmitter F."/>
            <person name="Chen C."/>
            <person name="Farmerie W."/>
            <person name="Harkins T."/>
            <person name="Desany B."/>
            <person name="Mohiuddin M."/>
            <person name="Kodira C."/>
            <person name="Borodovsky M."/>
            <person name="Lomsadze A."/>
            <person name="Burns P."/>
            <person name="Jenkins J."/>
            <person name="Prochnik S."/>
            <person name="Shu S."/>
            <person name="Chapman J."/>
            <person name="Pitluck S."/>
            <person name="Schmutz J."/>
            <person name="Rokhsar D."/>
        </authorList>
    </citation>
    <scope>NUCLEOTIDE SEQUENCE</scope>
</reference>
<keyword evidence="2" id="KW-0677">Repeat</keyword>
<keyword evidence="1" id="KW-0433">Leucine-rich repeat</keyword>
<dbReference type="STRING" id="2711.A0A067DBG7"/>
<dbReference type="SMR" id="A0A067DBG7"/>
<dbReference type="SUPFAM" id="SSF52058">
    <property type="entry name" value="L domain-like"/>
    <property type="match status" value="1"/>
</dbReference>
<evidence type="ECO:0000256" key="2">
    <source>
        <dbReference type="ARBA" id="ARBA00022737"/>
    </source>
</evidence>
<dbReference type="Gene3D" id="3.80.10.10">
    <property type="entry name" value="Ribonuclease Inhibitor"/>
    <property type="match status" value="2"/>
</dbReference>
<protein>
    <submittedName>
        <fullName evidence="4">Uncharacterized protein</fullName>
    </submittedName>
</protein>
<dbReference type="InterPro" id="IPR001611">
    <property type="entry name" value="Leu-rich_rpt"/>
</dbReference>
<evidence type="ECO:0000313" key="4">
    <source>
        <dbReference type="EMBL" id="KDO38905.1"/>
    </source>
</evidence>
<dbReference type="AlphaFoldDB" id="A0A067DBG7"/>
<name>A0A067DBG7_CITSI</name>
<dbReference type="EMBL" id="KK787266">
    <property type="protein sequence ID" value="KDO38905.1"/>
    <property type="molecule type" value="Genomic_DNA"/>
</dbReference>
<keyword evidence="5" id="KW-1185">Reference proteome</keyword>
<dbReference type="PANTHER" id="PTHR48051">
    <property type="match status" value="1"/>
</dbReference>
<evidence type="ECO:0000313" key="5">
    <source>
        <dbReference type="Proteomes" id="UP000027120"/>
    </source>
</evidence>
<evidence type="ECO:0000256" key="1">
    <source>
        <dbReference type="ARBA" id="ARBA00022614"/>
    </source>
</evidence>
<dbReference type="PANTHER" id="PTHR48051:SF54">
    <property type="entry name" value="LEUCINE-RICH REPEAT-CONTAINING PROTEIN"/>
    <property type="match status" value="1"/>
</dbReference>
<organism evidence="4 5">
    <name type="scientific">Citrus sinensis</name>
    <name type="common">Sweet orange</name>
    <name type="synonym">Citrus aurantium var. sinensis</name>
    <dbReference type="NCBI Taxonomy" id="2711"/>
    <lineage>
        <taxon>Eukaryota</taxon>
        <taxon>Viridiplantae</taxon>
        <taxon>Streptophyta</taxon>
        <taxon>Embryophyta</taxon>
        <taxon>Tracheophyta</taxon>
        <taxon>Spermatophyta</taxon>
        <taxon>Magnoliopsida</taxon>
        <taxon>eudicotyledons</taxon>
        <taxon>Gunneridae</taxon>
        <taxon>Pentapetalae</taxon>
        <taxon>rosids</taxon>
        <taxon>malvids</taxon>
        <taxon>Sapindales</taxon>
        <taxon>Rutaceae</taxon>
        <taxon>Aurantioideae</taxon>
        <taxon>Citrus</taxon>
    </lineage>
</organism>
<accession>A0A067DBG7</accession>